<dbReference type="Gene3D" id="3.40.50.1110">
    <property type="entry name" value="SGNH hydrolase"/>
    <property type="match status" value="1"/>
</dbReference>
<protein>
    <submittedName>
        <fullName evidence="3">Lysophospholipase L1-like esterase</fullName>
    </submittedName>
</protein>
<reference evidence="3 4" key="1">
    <citation type="submission" date="2018-08" db="EMBL/GenBank/DDBJ databases">
        <title>Genomic Encyclopedia of Archaeal and Bacterial Type Strains, Phase II (KMG-II): from individual species to whole genera.</title>
        <authorList>
            <person name="Goeker M."/>
        </authorList>
    </citation>
    <scope>NUCLEOTIDE SEQUENCE [LARGE SCALE GENOMIC DNA]</scope>
    <source>
        <strain evidence="3 4">DSM 45791</strain>
    </source>
</reference>
<evidence type="ECO:0000259" key="2">
    <source>
        <dbReference type="Pfam" id="PF13472"/>
    </source>
</evidence>
<dbReference type="InterPro" id="IPR006311">
    <property type="entry name" value="TAT_signal"/>
</dbReference>
<gene>
    <name evidence="3" type="ORF">BCF44_11911</name>
</gene>
<dbReference type="RefSeq" id="WP_116180161.1">
    <property type="nucleotide sequence ID" value="NZ_CP144375.1"/>
</dbReference>
<feature type="chain" id="PRO_5017792140" evidence="1">
    <location>
        <begin position="29"/>
        <end position="402"/>
    </location>
</feature>
<accession>A0A3E0GYA6</accession>
<keyword evidence="4" id="KW-1185">Reference proteome</keyword>
<evidence type="ECO:0000313" key="4">
    <source>
        <dbReference type="Proteomes" id="UP000256269"/>
    </source>
</evidence>
<dbReference type="PANTHER" id="PTHR43784">
    <property type="entry name" value="GDSL-LIKE LIPASE/ACYLHYDROLASE, PUTATIVE (AFU_ORTHOLOGUE AFUA_2G00820)-RELATED"/>
    <property type="match status" value="1"/>
</dbReference>
<dbReference type="Proteomes" id="UP000256269">
    <property type="component" value="Unassembled WGS sequence"/>
</dbReference>
<feature type="signal peptide" evidence="1">
    <location>
        <begin position="1"/>
        <end position="28"/>
    </location>
</feature>
<organism evidence="3 4">
    <name type="scientific">Kutzneria buriramensis</name>
    <dbReference type="NCBI Taxonomy" id="1045776"/>
    <lineage>
        <taxon>Bacteria</taxon>
        <taxon>Bacillati</taxon>
        <taxon>Actinomycetota</taxon>
        <taxon>Actinomycetes</taxon>
        <taxon>Pseudonocardiales</taxon>
        <taxon>Pseudonocardiaceae</taxon>
        <taxon>Kutzneria</taxon>
    </lineage>
</organism>
<dbReference type="InterPro" id="IPR053140">
    <property type="entry name" value="GDSL_Rv0518-like"/>
</dbReference>
<dbReference type="InterPro" id="IPR036514">
    <property type="entry name" value="SGNH_hydro_sf"/>
</dbReference>
<dbReference type="InterPro" id="IPR013830">
    <property type="entry name" value="SGNH_hydro"/>
</dbReference>
<sequence>MFGSGLRRSMLVAAAVAGVVAFGGQATASTSWVTAWAAGQQSTTTLIPPPMFGNQTLRLIVHSRADGKAVRIRLSNTFGDRPVTFGRATVGLSAGGGAVAAGTLRAITFGRAASVTVPVGHEVASDPVPLRVSAGADLAVSVYLPTDTGPATYHRAAFQTNYVSTAGDHTADPTATSFTTTAGHWFFLDSVAVTGTSDVGTVVALGDSITDGSGSSGGNHRWPDVLADRVAATPGGHLSVADEGIAGNKVLTDDPVSGQSVLHRLDRDVLSQPGVRTVIMLEGINDLRSTTPPATAEQIIAGYRQVIARVHARGARILGATITSVAGSARYDANMERQRQAVNEWIRTSGAFDGVVDFATAVADPADPLRLRPAYDSGDHLHPDNAGYQAMGRAVDLKLLSR</sequence>
<dbReference type="CDD" id="cd01830">
    <property type="entry name" value="XynE_like"/>
    <property type="match status" value="1"/>
</dbReference>
<name>A0A3E0GYA6_9PSEU</name>
<evidence type="ECO:0000256" key="1">
    <source>
        <dbReference type="SAM" id="SignalP"/>
    </source>
</evidence>
<proteinExistence type="predicted"/>
<feature type="domain" description="SGNH hydrolase-type esterase" evidence="2">
    <location>
        <begin position="204"/>
        <end position="390"/>
    </location>
</feature>
<dbReference type="EMBL" id="QUNO01000019">
    <property type="protein sequence ID" value="REH34735.1"/>
    <property type="molecule type" value="Genomic_DNA"/>
</dbReference>
<dbReference type="PROSITE" id="PS51318">
    <property type="entry name" value="TAT"/>
    <property type="match status" value="1"/>
</dbReference>
<keyword evidence="1" id="KW-0732">Signal</keyword>
<dbReference type="AlphaFoldDB" id="A0A3E0GYA6"/>
<dbReference type="Pfam" id="PF13472">
    <property type="entry name" value="Lipase_GDSL_2"/>
    <property type="match status" value="1"/>
</dbReference>
<comment type="caution">
    <text evidence="3">The sequence shown here is derived from an EMBL/GenBank/DDBJ whole genome shotgun (WGS) entry which is preliminary data.</text>
</comment>
<dbReference type="PANTHER" id="PTHR43784:SF2">
    <property type="entry name" value="GDSL-LIKE LIPASE_ACYLHYDROLASE, PUTATIVE (AFU_ORTHOLOGUE AFUA_2G00820)-RELATED"/>
    <property type="match status" value="1"/>
</dbReference>
<dbReference type="SUPFAM" id="SSF52266">
    <property type="entry name" value="SGNH hydrolase"/>
    <property type="match status" value="1"/>
</dbReference>
<evidence type="ECO:0000313" key="3">
    <source>
        <dbReference type="EMBL" id="REH34735.1"/>
    </source>
</evidence>